<evidence type="ECO:0000259" key="3">
    <source>
        <dbReference type="PROSITE" id="PS51986"/>
    </source>
</evidence>
<dbReference type="SMART" id="SM01230">
    <property type="entry name" value="Gln-synt_C"/>
    <property type="match status" value="1"/>
</dbReference>
<dbReference type="InterPro" id="IPR040577">
    <property type="entry name" value="Gln-synt_C"/>
</dbReference>
<dbReference type="PANTHER" id="PTHR42974">
    <property type="entry name" value="GLUTAMINE SYNTHETASE"/>
    <property type="match status" value="1"/>
</dbReference>
<protein>
    <submittedName>
        <fullName evidence="5">Glutamine synthetase type III</fullName>
    </submittedName>
</protein>
<dbReference type="InterPro" id="IPR027303">
    <property type="entry name" value="Gln_synth_gly_rich_site"/>
</dbReference>
<dbReference type="PROSITE" id="PS51986">
    <property type="entry name" value="GS_BETA_GRASP"/>
    <property type="match status" value="1"/>
</dbReference>
<dbReference type="GO" id="GO:0004356">
    <property type="term" value="F:glutamine synthetase activity"/>
    <property type="evidence" value="ECO:0007669"/>
    <property type="project" value="InterPro"/>
</dbReference>
<name>A0A6C0GHI0_9BACT</name>
<dbReference type="InterPro" id="IPR014746">
    <property type="entry name" value="Gln_synth/guanido_kin_cat_dom"/>
</dbReference>
<dbReference type="RefSeq" id="WP_162443487.1">
    <property type="nucleotide sequence ID" value="NZ_CP048222.1"/>
</dbReference>
<comment type="similarity">
    <text evidence="1 2">Belongs to the glutamine synthetase family.</text>
</comment>
<reference evidence="5 6" key="1">
    <citation type="submission" date="2020-01" db="EMBL/GenBank/DDBJ databases">
        <authorList>
            <person name="Kim M.K."/>
        </authorList>
    </citation>
    <scope>NUCLEOTIDE SEQUENCE [LARGE SCALE GENOMIC DNA]</scope>
    <source>
        <strain evidence="5 6">172606-1</strain>
    </source>
</reference>
<proteinExistence type="inferred from homology"/>
<dbReference type="Pfam" id="PF18318">
    <property type="entry name" value="Gln-synt_C-ter"/>
    <property type="match status" value="1"/>
</dbReference>
<keyword evidence="6" id="KW-1185">Reference proteome</keyword>
<dbReference type="GO" id="GO:0006542">
    <property type="term" value="P:glutamine biosynthetic process"/>
    <property type="evidence" value="ECO:0007669"/>
    <property type="project" value="InterPro"/>
</dbReference>
<dbReference type="InterPro" id="IPR052725">
    <property type="entry name" value="GS_Type-3"/>
</dbReference>
<accession>A0A6C0GHI0</accession>
<dbReference type="AlphaFoldDB" id="A0A6C0GHI0"/>
<dbReference type="Gene3D" id="3.30.590.10">
    <property type="entry name" value="Glutamine synthetase/guanido kinase, catalytic domain"/>
    <property type="match status" value="1"/>
</dbReference>
<organism evidence="5 6">
    <name type="scientific">Rhodocytophaga rosea</name>
    <dbReference type="NCBI Taxonomy" id="2704465"/>
    <lineage>
        <taxon>Bacteria</taxon>
        <taxon>Pseudomonadati</taxon>
        <taxon>Bacteroidota</taxon>
        <taxon>Cytophagia</taxon>
        <taxon>Cytophagales</taxon>
        <taxon>Rhodocytophagaceae</taxon>
        <taxon>Rhodocytophaga</taxon>
    </lineage>
</organism>
<dbReference type="PROSITE" id="PS51987">
    <property type="entry name" value="GS_CATALYTIC"/>
    <property type="match status" value="1"/>
</dbReference>
<dbReference type="InterPro" id="IPR008147">
    <property type="entry name" value="Gln_synt_N"/>
</dbReference>
<feature type="domain" description="GS catalytic" evidence="4">
    <location>
        <begin position="183"/>
        <end position="618"/>
    </location>
</feature>
<dbReference type="InterPro" id="IPR022147">
    <property type="entry name" value="GSIII_N"/>
</dbReference>
<dbReference type="Pfam" id="PF12437">
    <property type="entry name" value="GSIII_N"/>
    <property type="match status" value="1"/>
</dbReference>
<dbReference type="EMBL" id="CP048222">
    <property type="protein sequence ID" value="QHT67458.1"/>
    <property type="molecule type" value="Genomic_DNA"/>
</dbReference>
<dbReference type="KEGG" id="rhoz:GXP67_12880"/>
<evidence type="ECO:0000313" key="6">
    <source>
        <dbReference type="Proteomes" id="UP000480178"/>
    </source>
</evidence>
<dbReference type="SUPFAM" id="SSF55931">
    <property type="entry name" value="Glutamine synthetase/guanido kinase"/>
    <property type="match status" value="1"/>
</dbReference>
<dbReference type="Pfam" id="PF00120">
    <property type="entry name" value="Gln-synt_C"/>
    <property type="match status" value="1"/>
</dbReference>
<evidence type="ECO:0000259" key="4">
    <source>
        <dbReference type="PROSITE" id="PS51987"/>
    </source>
</evidence>
<evidence type="ECO:0000313" key="5">
    <source>
        <dbReference type="EMBL" id="QHT67458.1"/>
    </source>
</evidence>
<dbReference type="PANTHER" id="PTHR42974:SF1">
    <property type="entry name" value="TYPE-3 GLUTAMINE SYNTHETASE"/>
    <property type="match status" value="1"/>
</dbReference>
<dbReference type="Gene3D" id="1.20.120.1560">
    <property type="match status" value="1"/>
</dbReference>
<dbReference type="InterPro" id="IPR008146">
    <property type="entry name" value="Gln_synth_cat_dom"/>
</dbReference>
<dbReference type="PROSITE" id="PS00181">
    <property type="entry name" value="GLNA_ATP"/>
    <property type="match status" value="1"/>
</dbReference>
<gene>
    <name evidence="5" type="ORF">GXP67_12880</name>
</gene>
<evidence type="ECO:0000256" key="2">
    <source>
        <dbReference type="RuleBase" id="RU000384"/>
    </source>
</evidence>
<feature type="domain" description="GS beta-grasp" evidence="3">
    <location>
        <begin position="85"/>
        <end position="178"/>
    </location>
</feature>
<sequence>MAVLRFKALEYAQNRPAVVVSPPSTKVSDYYGTNVFGLDAMRSNLSADIFKKVSRAIEAGERIDEDAADAVAAAMKSWAISKGATHYTHWFQPLTGATAEKHDAFFDVMPNGKAIEKFKGSALVQQEPDASSFPSGGIRNTFEARGYTAWDPTSPAFIIENAAGCTLCIPTVFVSYTGEALDYKAPLLKALSLVDKAATAVCDYFDKSVSRVIATLGAEQEYFLVDRALYNARPDLVMTGRTVFGHSPAKGQQLEDHYFGSIPSRVHAYMQDFEIEALKLGIPIRTRHNEVAPSQFECAPTFEEVNLAVDHNLLLMDLMEKVAERHNFKVLFHEKPFAGINGSGKHNNWSLGTDTGKNLLSPSTRPKENLQFLTFFINIIKAVHDNADLLRASIASAGNEHRLGANEAPPAIMSVFIGSQLTSVLEELETNATIKIDKGDNMYMKLGIDKIPSILLDNTDRNRTSPFAFTGNKFEFRAVGGAANSSSNMIVLNTIVAHQLFQFRKEVDAAIAKGEKKEVAIVNVLREYVKSARGIIFEGNGYSEEWIQEAAKRGLSNIKSTPDALDVYINDKSIHLFEKYGIFSHREIEARYEIMLENYIKKLQIESRVMGDLVLNHVIPTAVKYQSILVKNLEGLKSIGIKAKHTKNTTDTIEKIAEYVDTLLGAVEDMTEARKKANNTENVRERAALYGNEVKGYFDKIRYSVDKLELLVDDEDWPLVKYRELLMVR</sequence>
<dbReference type="Proteomes" id="UP000480178">
    <property type="component" value="Chromosome"/>
</dbReference>
<evidence type="ECO:0000256" key="1">
    <source>
        <dbReference type="PROSITE-ProRule" id="PRU01330"/>
    </source>
</evidence>